<proteinExistence type="predicted"/>
<organism evidence="2 3">
    <name type="scientific">Wansuia hejianensis</name>
    <dbReference type="NCBI Taxonomy" id="2763667"/>
    <lineage>
        <taxon>Bacteria</taxon>
        <taxon>Bacillati</taxon>
        <taxon>Bacillota</taxon>
        <taxon>Clostridia</taxon>
        <taxon>Lachnospirales</taxon>
        <taxon>Lachnospiraceae</taxon>
        <taxon>Wansuia</taxon>
    </lineage>
</organism>
<dbReference type="RefSeq" id="WP_249324129.1">
    <property type="nucleotide sequence ID" value="NZ_JACRTK010000004.1"/>
</dbReference>
<feature type="transmembrane region" description="Helical" evidence="1">
    <location>
        <begin position="126"/>
        <end position="145"/>
    </location>
</feature>
<feature type="transmembrane region" description="Helical" evidence="1">
    <location>
        <begin position="52"/>
        <end position="78"/>
    </location>
</feature>
<gene>
    <name evidence="2" type="ORF">H8689_09060</name>
</gene>
<keyword evidence="1" id="KW-1133">Transmembrane helix</keyword>
<feature type="transmembrane region" description="Helical" evidence="1">
    <location>
        <begin position="98"/>
        <end position="120"/>
    </location>
</feature>
<feature type="transmembrane region" description="Helical" evidence="1">
    <location>
        <begin position="171"/>
        <end position="189"/>
    </location>
</feature>
<reference evidence="2 3" key="1">
    <citation type="submission" date="2020-08" db="EMBL/GenBank/DDBJ databases">
        <title>Genome public.</title>
        <authorList>
            <person name="Liu C."/>
            <person name="Sun Q."/>
        </authorList>
    </citation>
    <scope>NUCLEOTIDE SEQUENCE [LARGE SCALE GENOMIC DNA]</scope>
    <source>
        <strain evidence="2 3">NSJ-26</strain>
    </source>
</reference>
<dbReference type="Proteomes" id="UP000601522">
    <property type="component" value="Unassembled WGS sequence"/>
</dbReference>
<evidence type="ECO:0000313" key="3">
    <source>
        <dbReference type="Proteomes" id="UP000601522"/>
    </source>
</evidence>
<accession>A0A926EWP1</accession>
<sequence length="250" mass="28952">MDLLKDLIYVNKTAGTKTIKSLTKNWLIIFTGIVYTILNLVVFSIINRLFVGPLFILSGMVVAIITSSLISNYLYLLFNIINYDRITLQDFKDGFGAFLWKIYGVLFIAYIGSLLLSIISPILGDMIIVLNFIIYISILVLLNPLPETIYIKSYSPWESISYAVEFMQENWLNWLIPNLGFNILLYLLTGDLLTDVFNTHLFFNALLNPRAIILYLLGQIIFSFMMIYRGHLYKILSTSTRRKRMFMNKF</sequence>
<dbReference type="EMBL" id="JACRTK010000004">
    <property type="protein sequence ID" value="MBC8591258.1"/>
    <property type="molecule type" value="Genomic_DNA"/>
</dbReference>
<keyword evidence="3" id="KW-1185">Reference proteome</keyword>
<evidence type="ECO:0000313" key="2">
    <source>
        <dbReference type="EMBL" id="MBC8591258.1"/>
    </source>
</evidence>
<comment type="caution">
    <text evidence="2">The sequence shown here is derived from an EMBL/GenBank/DDBJ whole genome shotgun (WGS) entry which is preliminary data.</text>
</comment>
<protein>
    <submittedName>
        <fullName evidence="2">Uncharacterized protein</fullName>
    </submittedName>
</protein>
<feature type="transmembrane region" description="Helical" evidence="1">
    <location>
        <begin position="26"/>
        <end position="46"/>
    </location>
</feature>
<keyword evidence="1" id="KW-0812">Transmembrane</keyword>
<name>A0A926EWP1_9FIRM</name>
<evidence type="ECO:0000256" key="1">
    <source>
        <dbReference type="SAM" id="Phobius"/>
    </source>
</evidence>
<keyword evidence="1" id="KW-0472">Membrane</keyword>
<dbReference type="AlphaFoldDB" id="A0A926EWP1"/>
<feature type="transmembrane region" description="Helical" evidence="1">
    <location>
        <begin position="209"/>
        <end position="228"/>
    </location>
</feature>